<dbReference type="AlphaFoldDB" id="A0AAJ3NU19"/>
<keyword evidence="2" id="KW-1185">Reference proteome</keyword>
<evidence type="ECO:0000313" key="1">
    <source>
        <dbReference type="EMBL" id="ORW74070.1"/>
    </source>
</evidence>
<comment type="caution">
    <text evidence="1">The sequence shown here is derived from an EMBL/GenBank/DDBJ whole genome shotgun (WGS) entry which is preliminary data.</text>
</comment>
<dbReference type="InterPro" id="IPR004401">
    <property type="entry name" value="YbaB/EbfC"/>
</dbReference>
<evidence type="ECO:0008006" key="3">
    <source>
        <dbReference type="Google" id="ProtNLM"/>
    </source>
</evidence>
<organism evidence="1 2">
    <name type="scientific">Mycobacterium saskatchewanense</name>
    <dbReference type="NCBI Taxonomy" id="220927"/>
    <lineage>
        <taxon>Bacteria</taxon>
        <taxon>Bacillati</taxon>
        <taxon>Actinomycetota</taxon>
        <taxon>Actinomycetes</taxon>
        <taxon>Mycobacteriales</taxon>
        <taxon>Mycobacteriaceae</taxon>
        <taxon>Mycobacterium</taxon>
        <taxon>Mycobacterium simiae complex</taxon>
    </lineage>
</organism>
<sequence length="120" mass="12884">MTGGLADSLLARIKKQRDLLNAMDELCRSISVRVTSGDRSVSVEVDGSGEMTGLWLADFAYRRGADALANLITATAQVAATQAAERQSYLVKEFTEQMSALQRAPLTGRDGTSFEPGLSE</sequence>
<dbReference type="EMBL" id="LQPR01000011">
    <property type="protein sequence ID" value="ORW74070.1"/>
    <property type="molecule type" value="Genomic_DNA"/>
</dbReference>
<dbReference type="Pfam" id="PF02575">
    <property type="entry name" value="YbaB_DNA_bd"/>
    <property type="match status" value="1"/>
</dbReference>
<dbReference type="Proteomes" id="UP000193387">
    <property type="component" value="Unassembled WGS sequence"/>
</dbReference>
<accession>A0AAJ3NU19</accession>
<evidence type="ECO:0000313" key="2">
    <source>
        <dbReference type="Proteomes" id="UP000193387"/>
    </source>
</evidence>
<gene>
    <name evidence="1" type="ORF">AWC23_06050</name>
</gene>
<proteinExistence type="predicted"/>
<dbReference type="SUPFAM" id="SSF82607">
    <property type="entry name" value="YbaB-like"/>
    <property type="match status" value="1"/>
</dbReference>
<dbReference type="Gene3D" id="3.30.1310.10">
    <property type="entry name" value="Nucleoid-associated protein YbaB-like domain"/>
    <property type="match status" value="1"/>
</dbReference>
<protein>
    <recommendedName>
        <fullName evidence="3">DNA-binding protein</fullName>
    </recommendedName>
</protein>
<dbReference type="GO" id="GO:0003677">
    <property type="term" value="F:DNA binding"/>
    <property type="evidence" value="ECO:0007669"/>
    <property type="project" value="InterPro"/>
</dbReference>
<dbReference type="InterPro" id="IPR036894">
    <property type="entry name" value="YbaB-like_sf"/>
</dbReference>
<reference evidence="1 2" key="1">
    <citation type="submission" date="2016-01" db="EMBL/GenBank/DDBJ databases">
        <title>The new phylogeny of the genus Mycobacterium.</title>
        <authorList>
            <person name="Tarcisio F."/>
            <person name="Conor M."/>
            <person name="Antonella G."/>
            <person name="Elisabetta G."/>
            <person name="Giulia F.S."/>
            <person name="Sara T."/>
            <person name="Anna F."/>
            <person name="Clotilde B."/>
            <person name="Roberto B."/>
            <person name="Veronica D.S."/>
            <person name="Fabio R."/>
            <person name="Monica P."/>
            <person name="Olivier J."/>
            <person name="Enrico T."/>
            <person name="Nicola S."/>
        </authorList>
    </citation>
    <scope>NUCLEOTIDE SEQUENCE [LARGE SCALE GENOMIC DNA]</scope>
    <source>
        <strain evidence="1 2">DSM 44616</strain>
    </source>
</reference>
<dbReference type="RefSeq" id="WP_085254256.1">
    <property type="nucleotide sequence ID" value="NZ_AP022573.1"/>
</dbReference>
<name>A0AAJ3NU19_9MYCO</name>